<keyword evidence="2" id="KW-1185">Reference proteome</keyword>
<reference evidence="1 2" key="1">
    <citation type="journal article" date="2022" name="New Phytol.">
        <title>Ecological generalism drives hyperdiversity of secondary metabolite gene clusters in xylarialean endophytes.</title>
        <authorList>
            <person name="Franco M.E.E."/>
            <person name="Wisecaver J.H."/>
            <person name="Arnold A.E."/>
            <person name="Ju Y.M."/>
            <person name="Slot J.C."/>
            <person name="Ahrendt S."/>
            <person name="Moore L.P."/>
            <person name="Eastman K.E."/>
            <person name="Scott K."/>
            <person name="Konkel Z."/>
            <person name="Mondo S.J."/>
            <person name="Kuo A."/>
            <person name="Hayes R.D."/>
            <person name="Haridas S."/>
            <person name="Andreopoulos B."/>
            <person name="Riley R."/>
            <person name="LaButti K."/>
            <person name="Pangilinan J."/>
            <person name="Lipzen A."/>
            <person name="Amirebrahimi M."/>
            <person name="Yan J."/>
            <person name="Adam C."/>
            <person name="Keymanesh K."/>
            <person name="Ng V."/>
            <person name="Louie K."/>
            <person name="Northen T."/>
            <person name="Drula E."/>
            <person name="Henrissat B."/>
            <person name="Hsieh H.M."/>
            <person name="Youens-Clark K."/>
            <person name="Lutzoni F."/>
            <person name="Miadlikowska J."/>
            <person name="Eastwood D.C."/>
            <person name="Hamelin R.C."/>
            <person name="Grigoriev I.V."/>
            <person name="U'Ren J.M."/>
        </authorList>
    </citation>
    <scope>NUCLEOTIDE SEQUENCE [LARGE SCALE GENOMIC DNA]</scope>
    <source>
        <strain evidence="1 2">ER1909</strain>
    </source>
</reference>
<gene>
    <name evidence="1" type="ORF">F4821DRAFT_48906</name>
</gene>
<accession>A0ACC0CK42</accession>
<organism evidence="1 2">
    <name type="scientific">Hypoxylon rubiginosum</name>
    <dbReference type="NCBI Taxonomy" id="110542"/>
    <lineage>
        <taxon>Eukaryota</taxon>
        <taxon>Fungi</taxon>
        <taxon>Dikarya</taxon>
        <taxon>Ascomycota</taxon>
        <taxon>Pezizomycotina</taxon>
        <taxon>Sordariomycetes</taxon>
        <taxon>Xylariomycetidae</taxon>
        <taxon>Xylariales</taxon>
        <taxon>Hypoxylaceae</taxon>
        <taxon>Hypoxylon</taxon>
    </lineage>
</organism>
<name>A0ACC0CK42_9PEZI</name>
<protein>
    <submittedName>
        <fullName evidence="1">Uncharacterized protein</fullName>
    </submittedName>
</protein>
<proteinExistence type="predicted"/>
<evidence type="ECO:0000313" key="1">
    <source>
        <dbReference type="EMBL" id="KAI6080725.1"/>
    </source>
</evidence>
<dbReference type="Proteomes" id="UP001497680">
    <property type="component" value="Unassembled WGS sequence"/>
</dbReference>
<comment type="caution">
    <text evidence="1">The sequence shown here is derived from an EMBL/GenBank/DDBJ whole genome shotgun (WGS) entry which is preliminary data.</text>
</comment>
<sequence>MSYYLEAEEGIPVFELGLSEGGDDGSDFRTLNDPAAPLQRHNITERKGAIDIRCMSADVVHGYMKAGEDPATLIVYEFQFDTRKKARRIATVDIAFTFGSHGGKEPEVVRVSPQGRSTLVPTTQTETITSGGSANAGANVFGADLGGDLMWEKAISRETNDATTIVGSVDLVGRNFGASNAASWTLMENKTVKTGVPAHLRTAILLSRQNEDEFFSTFKIIAEVDLVSRFTQLFGSTPKDDPILYDPALSPTNKLRNYDVANLGSIDLWELTIVSFTNGGS</sequence>
<evidence type="ECO:0000313" key="2">
    <source>
        <dbReference type="Proteomes" id="UP001497680"/>
    </source>
</evidence>
<dbReference type="EMBL" id="MU394425">
    <property type="protein sequence ID" value="KAI6080725.1"/>
    <property type="molecule type" value="Genomic_DNA"/>
</dbReference>